<dbReference type="OrthoDB" id="6133115at2759"/>
<evidence type="ECO:0000313" key="1">
    <source>
        <dbReference type="EMBL" id="PKS09408.1"/>
    </source>
</evidence>
<organism evidence="1 2">
    <name type="scientific">Lomentospora prolificans</name>
    <dbReference type="NCBI Taxonomy" id="41688"/>
    <lineage>
        <taxon>Eukaryota</taxon>
        <taxon>Fungi</taxon>
        <taxon>Dikarya</taxon>
        <taxon>Ascomycota</taxon>
        <taxon>Pezizomycotina</taxon>
        <taxon>Sordariomycetes</taxon>
        <taxon>Hypocreomycetidae</taxon>
        <taxon>Microascales</taxon>
        <taxon>Microascaceae</taxon>
        <taxon>Lomentospora</taxon>
    </lineage>
</organism>
<protein>
    <submittedName>
        <fullName evidence="1">Uncharacterized protein</fullName>
    </submittedName>
</protein>
<dbReference type="EMBL" id="NLAX01000010">
    <property type="protein sequence ID" value="PKS09408.1"/>
    <property type="molecule type" value="Genomic_DNA"/>
</dbReference>
<dbReference type="AlphaFoldDB" id="A0A2N3NAE7"/>
<gene>
    <name evidence="1" type="ORF">jhhlp_004023</name>
</gene>
<keyword evidence="2" id="KW-1185">Reference proteome</keyword>
<evidence type="ECO:0000313" key="2">
    <source>
        <dbReference type="Proteomes" id="UP000233524"/>
    </source>
</evidence>
<dbReference type="InParanoid" id="A0A2N3NAE7"/>
<sequence>MANPECHPECSHGHQRPVNLHLDTVVSIPDKGRIVMMGNIPGLRCPTCAAQGKEVWVIPGRRCGYCGTPVG</sequence>
<comment type="caution">
    <text evidence="1">The sequence shown here is derived from an EMBL/GenBank/DDBJ whole genome shotgun (WGS) entry which is preliminary data.</text>
</comment>
<accession>A0A2N3NAE7</accession>
<name>A0A2N3NAE7_9PEZI</name>
<proteinExistence type="predicted"/>
<dbReference type="VEuPathDB" id="FungiDB:jhhlp_004023"/>
<reference evidence="1 2" key="1">
    <citation type="journal article" date="2017" name="G3 (Bethesda)">
        <title>First Draft Genome Sequence of the Pathogenic Fungus Lomentospora prolificans (Formerly Scedosporium prolificans).</title>
        <authorList>
            <person name="Luo R."/>
            <person name="Zimin A."/>
            <person name="Workman R."/>
            <person name="Fan Y."/>
            <person name="Pertea G."/>
            <person name="Grossman N."/>
            <person name="Wear M.P."/>
            <person name="Jia B."/>
            <person name="Miller H."/>
            <person name="Casadevall A."/>
            <person name="Timp W."/>
            <person name="Zhang S.X."/>
            <person name="Salzberg S.L."/>
        </authorList>
    </citation>
    <scope>NUCLEOTIDE SEQUENCE [LARGE SCALE GENOMIC DNA]</scope>
    <source>
        <strain evidence="1 2">JHH-5317</strain>
    </source>
</reference>
<dbReference type="Proteomes" id="UP000233524">
    <property type="component" value="Unassembled WGS sequence"/>
</dbReference>